<evidence type="ECO:0000256" key="1">
    <source>
        <dbReference type="ARBA" id="ARBA00023054"/>
    </source>
</evidence>
<evidence type="ECO:0000313" key="6">
    <source>
        <dbReference type="Proteomes" id="UP001274896"/>
    </source>
</evidence>
<keyword evidence="6" id="KW-1185">Reference proteome</keyword>
<name>A0AAE0PY02_9TELE</name>
<dbReference type="InterPro" id="IPR019131">
    <property type="entry name" value="Cortactin-binding_p2_N"/>
</dbReference>
<evidence type="ECO:0000313" key="5">
    <source>
        <dbReference type="EMBL" id="KAK3510022.1"/>
    </source>
</evidence>
<feature type="compositionally biased region" description="Basic and acidic residues" evidence="3">
    <location>
        <begin position="418"/>
        <end position="431"/>
    </location>
</feature>
<feature type="coiled-coil region" evidence="2">
    <location>
        <begin position="88"/>
        <end position="129"/>
    </location>
</feature>
<dbReference type="InterPro" id="IPR050719">
    <property type="entry name" value="Cortactin-Actin_Reg"/>
</dbReference>
<sequence length="529" mass="58577">MTSVSVPPCAKRSEGHGASATGIPESQGSLGRRSRRKLKLLNDQEKSYQEQKEEENTRKIINLKEELTKLKTFALLVIDEQQHVSEQLVQQTAKVRELQTAAREAQEELSSVQSRAQKVESKVLHLQAELHDQAVQFHQEKEAMSTKLADENSQNRHLHQKLSTLCQEMDELEKTNKALRRAEEELQELRDKKSKGEIGNSSLVSEVEELRKRVVEMEGKDEELIKMENLCRDLNRKLERESIQNRSLKAEAEQDKVTLVTEKLIEESKKALKIKVDMEEKISITTKESEELKVKLKTEEEKSNALQSKCFLGDYHQEEPPLSGAGGNSPPLPQDLEPLGLAPWRTSSKNPGLPIEVMETLYTLYIKYPPPHIAAPDAPTPPHSLFGPVKPGEERGTRRGNKGGGCEEQGEASGGSKEQGEAGRGSEEHGEVSGGSEEQGKASGGSDGHGGKVRGCQTTSTAEQKRRATSTTEQESRATSTAEQQHRATSTAEQQRLSDVPRRVVEPSDDLSPAGLKTPEGREGGRCGR</sequence>
<evidence type="ECO:0000256" key="3">
    <source>
        <dbReference type="SAM" id="MobiDB-lite"/>
    </source>
</evidence>
<dbReference type="AlphaFoldDB" id="A0AAE0PY02"/>
<feature type="domain" description="Cortactin-binding protein-2 N-terminal" evidence="4">
    <location>
        <begin position="34"/>
        <end position="82"/>
    </location>
</feature>
<reference evidence="5" key="1">
    <citation type="submission" date="2023-06" db="EMBL/GenBank/DDBJ databases">
        <title>Male Hemibagrus guttatus genome.</title>
        <authorList>
            <person name="Bian C."/>
        </authorList>
    </citation>
    <scope>NUCLEOTIDE SEQUENCE</scope>
    <source>
        <strain evidence="5">Male_cb2023</strain>
        <tissue evidence="5">Muscle</tissue>
    </source>
</reference>
<evidence type="ECO:0000259" key="4">
    <source>
        <dbReference type="Pfam" id="PF09727"/>
    </source>
</evidence>
<dbReference type="EMBL" id="JAUCMX010000026">
    <property type="protein sequence ID" value="KAK3510022.1"/>
    <property type="molecule type" value="Genomic_DNA"/>
</dbReference>
<feature type="compositionally biased region" description="Polar residues" evidence="3">
    <location>
        <begin position="469"/>
        <end position="497"/>
    </location>
</feature>
<feature type="region of interest" description="Disordered" evidence="3">
    <location>
        <begin position="369"/>
        <end position="529"/>
    </location>
</feature>
<protein>
    <recommendedName>
        <fullName evidence="4">Cortactin-binding protein-2 N-terminal domain-containing protein</fullName>
    </recommendedName>
</protein>
<comment type="caution">
    <text evidence="5">The sequence shown here is derived from an EMBL/GenBank/DDBJ whole genome shotgun (WGS) entry which is preliminary data.</text>
</comment>
<feature type="compositionally biased region" description="Basic and acidic residues" evidence="3">
    <location>
        <begin position="519"/>
        <end position="529"/>
    </location>
</feature>
<accession>A0AAE0PY02</accession>
<dbReference type="PANTHER" id="PTHR23166:SF4">
    <property type="entry name" value="FILAMIN A-INTERACTING PROTEIN 1-LIKE"/>
    <property type="match status" value="1"/>
</dbReference>
<dbReference type="Pfam" id="PF09727">
    <property type="entry name" value="CortBP2"/>
    <property type="match status" value="1"/>
</dbReference>
<keyword evidence="1 2" id="KW-0175">Coiled coil</keyword>
<evidence type="ECO:0000256" key="2">
    <source>
        <dbReference type="SAM" id="Coils"/>
    </source>
</evidence>
<feature type="region of interest" description="Disordered" evidence="3">
    <location>
        <begin position="1"/>
        <end position="36"/>
    </location>
</feature>
<feature type="compositionally biased region" description="Pro residues" evidence="3">
    <location>
        <begin position="369"/>
        <end position="382"/>
    </location>
</feature>
<dbReference type="Proteomes" id="UP001274896">
    <property type="component" value="Unassembled WGS sequence"/>
</dbReference>
<proteinExistence type="predicted"/>
<feature type="coiled-coil region" evidence="2">
    <location>
        <begin position="282"/>
        <end position="309"/>
    </location>
</feature>
<feature type="coiled-coil region" evidence="2">
    <location>
        <begin position="155"/>
        <end position="251"/>
    </location>
</feature>
<dbReference type="PANTHER" id="PTHR23166">
    <property type="entry name" value="FILAMIN/GPBP-INTERACTING PROTEIN"/>
    <property type="match status" value="1"/>
</dbReference>
<organism evidence="5 6">
    <name type="scientific">Hemibagrus guttatus</name>
    <dbReference type="NCBI Taxonomy" id="175788"/>
    <lineage>
        <taxon>Eukaryota</taxon>
        <taxon>Metazoa</taxon>
        <taxon>Chordata</taxon>
        <taxon>Craniata</taxon>
        <taxon>Vertebrata</taxon>
        <taxon>Euteleostomi</taxon>
        <taxon>Actinopterygii</taxon>
        <taxon>Neopterygii</taxon>
        <taxon>Teleostei</taxon>
        <taxon>Ostariophysi</taxon>
        <taxon>Siluriformes</taxon>
        <taxon>Bagridae</taxon>
        <taxon>Hemibagrus</taxon>
    </lineage>
</organism>
<gene>
    <name evidence="5" type="ORF">QTP70_026006</name>
</gene>
<feature type="region of interest" description="Disordered" evidence="3">
    <location>
        <begin position="315"/>
        <end position="352"/>
    </location>
</feature>